<evidence type="ECO:0000313" key="2">
    <source>
        <dbReference type="Proteomes" id="UP000187609"/>
    </source>
</evidence>
<organism evidence="1 2">
    <name type="scientific">Nicotiana attenuata</name>
    <name type="common">Coyote tobacco</name>
    <dbReference type="NCBI Taxonomy" id="49451"/>
    <lineage>
        <taxon>Eukaryota</taxon>
        <taxon>Viridiplantae</taxon>
        <taxon>Streptophyta</taxon>
        <taxon>Embryophyta</taxon>
        <taxon>Tracheophyta</taxon>
        <taxon>Spermatophyta</taxon>
        <taxon>Magnoliopsida</taxon>
        <taxon>eudicotyledons</taxon>
        <taxon>Gunneridae</taxon>
        <taxon>Pentapetalae</taxon>
        <taxon>asterids</taxon>
        <taxon>lamiids</taxon>
        <taxon>Solanales</taxon>
        <taxon>Solanaceae</taxon>
        <taxon>Nicotianoideae</taxon>
        <taxon>Nicotianeae</taxon>
        <taxon>Nicotiana</taxon>
    </lineage>
</organism>
<dbReference type="EMBL" id="MJEQ01037194">
    <property type="protein sequence ID" value="OIS95878.1"/>
    <property type="molecule type" value="Genomic_DNA"/>
</dbReference>
<proteinExistence type="predicted"/>
<evidence type="ECO:0000313" key="1">
    <source>
        <dbReference type="EMBL" id="OIS95878.1"/>
    </source>
</evidence>
<sequence>MPQLVQGYDPVIGTDEDPRLRLMVISESKTRLAVRKLHVRLQTGTKRIRFREDTDGVTMPSNLPYPLTKANWKGKLVVKLKHIQYKARKKKKLKMASNCAV</sequence>
<reference evidence="1" key="1">
    <citation type="submission" date="2016-11" db="EMBL/GenBank/DDBJ databases">
        <title>The genome of Nicotiana attenuata.</title>
        <authorList>
            <person name="Xu S."/>
            <person name="Brockmoeller T."/>
            <person name="Gaquerel E."/>
            <person name="Navarro A."/>
            <person name="Kuhl H."/>
            <person name="Gase K."/>
            <person name="Ling Z."/>
            <person name="Zhou W."/>
            <person name="Kreitzer C."/>
            <person name="Stanke M."/>
            <person name="Tang H."/>
            <person name="Lyons E."/>
            <person name="Pandey P."/>
            <person name="Pandey S.P."/>
            <person name="Timmermann B."/>
            <person name="Baldwin I.T."/>
        </authorList>
    </citation>
    <scope>NUCLEOTIDE SEQUENCE [LARGE SCALE GENOMIC DNA]</scope>
    <source>
        <strain evidence="1">UT</strain>
    </source>
</reference>
<dbReference type="Proteomes" id="UP000187609">
    <property type="component" value="Unassembled WGS sequence"/>
</dbReference>
<accession>A0A1J6IDN0</accession>
<comment type="caution">
    <text evidence="1">The sequence shown here is derived from an EMBL/GenBank/DDBJ whole genome shotgun (WGS) entry which is preliminary data.</text>
</comment>
<gene>
    <name evidence="1" type="ORF">A4A49_53719</name>
</gene>
<name>A0A1J6IDN0_NICAT</name>
<protein>
    <submittedName>
        <fullName evidence="1">Uncharacterized protein</fullName>
    </submittedName>
</protein>
<dbReference type="AlphaFoldDB" id="A0A1J6IDN0"/>
<keyword evidence="2" id="KW-1185">Reference proteome</keyword>
<dbReference type="Gramene" id="OIS95878">
    <property type="protein sequence ID" value="OIS95878"/>
    <property type="gene ID" value="A4A49_53719"/>
</dbReference>